<dbReference type="InterPro" id="IPR050469">
    <property type="entry name" value="Diguanylate_Cyclase"/>
</dbReference>
<keyword evidence="3" id="KW-0472">Membrane</keyword>
<sequence length="606" mass="66741">MRIATITNWAYGGTVCLTIAAGVTMVMASNADRIERDAVRQRDLFDQLAFEVEADEAQLTDQARLAAVTGDPSHEIAYNHTLAAIGPVEQRLSRLKDNGAKEEELRSLEEGLRWARTLQDEQKAAIDAIKRGDEITAHKIVFGAEYERELERVHFLLGRFRYMLDQRSDRAIEQASQASQRLRTVSEVMVGITALLFLFVLGFVLKRRILKPVVKLSDVVNRLADQDYAVEPPQLSQIDEIGDMAHAIRVFRENGIERQRLERERDADWHVRDLLARMTQRLQGCESVADLFEVVRLFAPRIAPDLSGRLYTLDARLGMMACASEWQSPDGSDAAFAPDDCWALRRGQSHMPGGDLVDVPCKHVPPETAAATVCVPLTAQGETIGLLVLENRAGLQGPSNNTKVYIELMSETVGLALANLKLRDALHEKALFDALTGLRNRHELADTLRRGVAQADAARTPLSCLMVDIDRFKQLNDRFGHDAGDLTIRSVASTLDNAAREDGTAFRYGGEEFLLLLPGCGEDRAVERARLIQERISAMTLVHDGVPLGPVTVSIGISTYPVHGPAHALIGSADAALLRAKEEGRNRIVLATGRRDTNAAAAAEIG</sequence>
<dbReference type="Proteomes" id="UP000015527">
    <property type="component" value="Unassembled WGS sequence"/>
</dbReference>
<feature type="domain" description="GGDEF" evidence="5">
    <location>
        <begin position="460"/>
        <end position="593"/>
    </location>
</feature>
<dbReference type="InterPro" id="IPR003660">
    <property type="entry name" value="HAMP_dom"/>
</dbReference>
<dbReference type="InterPro" id="IPR043128">
    <property type="entry name" value="Rev_trsase/Diguanyl_cyclase"/>
</dbReference>
<dbReference type="PANTHER" id="PTHR45138">
    <property type="entry name" value="REGULATORY COMPONENTS OF SENSORY TRANSDUCTION SYSTEM"/>
    <property type="match status" value="1"/>
</dbReference>
<dbReference type="InterPro" id="IPR029016">
    <property type="entry name" value="GAF-like_dom_sf"/>
</dbReference>
<dbReference type="PROSITE" id="PS50885">
    <property type="entry name" value="HAMP"/>
    <property type="match status" value="1"/>
</dbReference>
<dbReference type="eggNOG" id="COG3706">
    <property type="taxonomic scope" value="Bacteria"/>
</dbReference>
<dbReference type="SUPFAM" id="SSF55073">
    <property type="entry name" value="Nucleotide cyclase"/>
    <property type="match status" value="1"/>
</dbReference>
<proteinExistence type="predicted"/>
<dbReference type="eggNOG" id="COG3850">
    <property type="taxonomic scope" value="Bacteria"/>
</dbReference>
<feature type="transmembrane region" description="Helical" evidence="3">
    <location>
        <begin position="188"/>
        <end position="205"/>
    </location>
</feature>
<reference evidence="6 7" key="1">
    <citation type="journal article" date="2013" name="Genome Announc.">
        <title>Genome Sequence of Novosphingobium lindaniclasticum LE124T, Isolated from a Hexachlorocyclohexane Dumpsite.</title>
        <authorList>
            <person name="Saxena A."/>
            <person name="Nayyar N."/>
            <person name="Sangwan N."/>
            <person name="Kumari R."/>
            <person name="Khurana J.P."/>
            <person name="Lal R."/>
        </authorList>
    </citation>
    <scope>NUCLEOTIDE SEQUENCE [LARGE SCALE GENOMIC DNA]</scope>
    <source>
        <strain evidence="6 7">LE124</strain>
    </source>
</reference>
<keyword evidence="3" id="KW-0812">Transmembrane</keyword>
<gene>
    <name evidence="6" type="ORF">L284_01465</name>
</gene>
<dbReference type="GO" id="GO:0052621">
    <property type="term" value="F:diguanylate cyclase activity"/>
    <property type="evidence" value="ECO:0007669"/>
    <property type="project" value="UniProtKB-EC"/>
</dbReference>
<dbReference type="GO" id="GO:0043709">
    <property type="term" value="P:cell adhesion involved in single-species biofilm formation"/>
    <property type="evidence" value="ECO:0007669"/>
    <property type="project" value="TreeGrafter"/>
</dbReference>
<dbReference type="PATRIC" id="fig|1096930.3.peg.287"/>
<organism evidence="6 7">
    <name type="scientific">Novosphingobium lindaniclasticum LE124</name>
    <dbReference type="NCBI Taxonomy" id="1096930"/>
    <lineage>
        <taxon>Bacteria</taxon>
        <taxon>Pseudomonadati</taxon>
        <taxon>Pseudomonadota</taxon>
        <taxon>Alphaproteobacteria</taxon>
        <taxon>Sphingomonadales</taxon>
        <taxon>Sphingomonadaceae</taxon>
        <taxon>Novosphingobium</taxon>
    </lineage>
</organism>
<dbReference type="InterPro" id="IPR029787">
    <property type="entry name" value="Nucleotide_cyclase"/>
</dbReference>
<dbReference type="GO" id="GO:0007165">
    <property type="term" value="P:signal transduction"/>
    <property type="evidence" value="ECO:0007669"/>
    <property type="project" value="InterPro"/>
</dbReference>
<comment type="caution">
    <text evidence="6">The sequence shown here is derived from an EMBL/GenBank/DDBJ whole genome shotgun (WGS) entry which is preliminary data.</text>
</comment>
<dbReference type="PROSITE" id="PS50887">
    <property type="entry name" value="GGDEF"/>
    <property type="match status" value="1"/>
</dbReference>
<evidence type="ECO:0000256" key="2">
    <source>
        <dbReference type="ARBA" id="ARBA00034247"/>
    </source>
</evidence>
<dbReference type="Gene3D" id="3.30.450.40">
    <property type="match status" value="1"/>
</dbReference>
<dbReference type="EMBL" id="ATHL01000012">
    <property type="protein sequence ID" value="EQB19505.1"/>
    <property type="molecule type" value="Genomic_DNA"/>
</dbReference>
<evidence type="ECO:0000256" key="1">
    <source>
        <dbReference type="ARBA" id="ARBA00012528"/>
    </source>
</evidence>
<evidence type="ECO:0000313" key="6">
    <source>
        <dbReference type="EMBL" id="EQB19505.1"/>
    </source>
</evidence>
<dbReference type="CDD" id="cd01949">
    <property type="entry name" value="GGDEF"/>
    <property type="match status" value="1"/>
</dbReference>
<dbReference type="Pfam" id="PF00672">
    <property type="entry name" value="HAMP"/>
    <property type="match status" value="1"/>
</dbReference>
<dbReference type="SUPFAM" id="SSF158472">
    <property type="entry name" value="HAMP domain-like"/>
    <property type="match status" value="1"/>
</dbReference>
<dbReference type="InterPro" id="IPR000160">
    <property type="entry name" value="GGDEF_dom"/>
</dbReference>
<dbReference type="FunFam" id="3.30.70.270:FF:000001">
    <property type="entry name" value="Diguanylate cyclase domain protein"/>
    <property type="match status" value="1"/>
</dbReference>
<dbReference type="Gene3D" id="6.10.340.10">
    <property type="match status" value="1"/>
</dbReference>
<dbReference type="OrthoDB" id="9812260at2"/>
<evidence type="ECO:0000256" key="3">
    <source>
        <dbReference type="SAM" id="Phobius"/>
    </source>
</evidence>
<name>T0J5R6_9SPHN</name>
<dbReference type="AlphaFoldDB" id="T0J5R6"/>
<dbReference type="GO" id="GO:0005886">
    <property type="term" value="C:plasma membrane"/>
    <property type="evidence" value="ECO:0007669"/>
    <property type="project" value="TreeGrafter"/>
</dbReference>
<dbReference type="NCBIfam" id="TIGR00254">
    <property type="entry name" value="GGDEF"/>
    <property type="match status" value="1"/>
</dbReference>
<dbReference type="SMART" id="SM00304">
    <property type="entry name" value="HAMP"/>
    <property type="match status" value="1"/>
</dbReference>
<keyword evidence="3" id="KW-1133">Transmembrane helix</keyword>
<protein>
    <recommendedName>
        <fullName evidence="1">diguanylate cyclase</fullName>
        <ecNumber evidence="1">2.7.7.65</ecNumber>
    </recommendedName>
</protein>
<dbReference type="Gene3D" id="3.30.70.270">
    <property type="match status" value="1"/>
</dbReference>
<dbReference type="EC" id="2.7.7.65" evidence="1"/>
<dbReference type="Pfam" id="PF00990">
    <property type="entry name" value="GGDEF"/>
    <property type="match status" value="1"/>
</dbReference>
<dbReference type="PANTHER" id="PTHR45138:SF9">
    <property type="entry name" value="DIGUANYLATE CYCLASE DGCM-RELATED"/>
    <property type="match status" value="1"/>
</dbReference>
<keyword evidence="7" id="KW-1185">Reference proteome</keyword>
<dbReference type="RefSeq" id="WP_021232284.1">
    <property type="nucleotide sequence ID" value="NZ_ATHL01000012.1"/>
</dbReference>
<dbReference type="GO" id="GO:1902201">
    <property type="term" value="P:negative regulation of bacterial-type flagellum-dependent cell motility"/>
    <property type="evidence" value="ECO:0007669"/>
    <property type="project" value="TreeGrafter"/>
</dbReference>
<dbReference type="SMART" id="SM00267">
    <property type="entry name" value="GGDEF"/>
    <property type="match status" value="1"/>
</dbReference>
<dbReference type="SUPFAM" id="SSF55781">
    <property type="entry name" value="GAF domain-like"/>
    <property type="match status" value="1"/>
</dbReference>
<feature type="domain" description="HAMP" evidence="4">
    <location>
        <begin position="207"/>
        <end position="260"/>
    </location>
</feature>
<evidence type="ECO:0000259" key="4">
    <source>
        <dbReference type="PROSITE" id="PS50885"/>
    </source>
</evidence>
<evidence type="ECO:0000259" key="5">
    <source>
        <dbReference type="PROSITE" id="PS50887"/>
    </source>
</evidence>
<accession>T0J5R6</accession>
<evidence type="ECO:0000313" key="7">
    <source>
        <dbReference type="Proteomes" id="UP000015527"/>
    </source>
</evidence>
<comment type="catalytic activity">
    <reaction evidence="2">
        <text>2 GTP = 3',3'-c-di-GMP + 2 diphosphate</text>
        <dbReference type="Rhea" id="RHEA:24898"/>
        <dbReference type="ChEBI" id="CHEBI:33019"/>
        <dbReference type="ChEBI" id="CHEBI:37565"/>
        <dbReference type="ChEBI" id="CHEBI:58805"/>
        <dbReference type="EC" id="2.7.7.65"/>
    </reaction>
</comment>